<dbReference type="EMBL" id="FOWC01000010">
    <property type="protein sequence ID" value="SFQ31541.1"/>
    <property type="molecule type" value="Genomic_DNA"/>
</dbReference>
<proteinExistence type="predicted"/>
<gene>
    <name evidence="1" type="ORF">SAMN05421854_110245</name>
</gene>
<accession>A0A1I5XHW3</accession>
<sequence length="132" mass="13796">MRHFSTAWACPEAISPSSDQYSNLASGARGPIRQAHHALLSTGIPSPAENVVEQAGMRVDGAAAEPLRGGVSIARPAADGLHLRLDLLPGEGLRGEETLPLATVEHLPVASELKLGARILGEDLEPELPVCP</sequence>
<evidence type="ECO:0000313" key="1">
    <source>
        <dbReference type="EMBL" id="SFQ31541.1"/>
    </source>
</evidence>
<dbReference type="RefSeq" id="WP_093575777.1">
    <property type="nucleotide sequence ID" value="NZ_FOWC01000010.1"/>
</dbReference>
<dbReference type="Proteomes" id="UP000199137">
    <property type="component" value="Unassembled WGS sequence"/>
</dbReference>
<dbReference type="AlphaFoldDB" id="A0A1I5XHW3"/>
<organism evidence="1 2">
    <name type="scientific">Amycolatopsis rubida</name>
    <dbReference type="NCBI Taxonomy" id="112413"/>
    <lineage>
        <taxon>Bacteria</taxon>
        <taxon>Bacillati</taxon>
        <taxon>Actinomycetota</taxon>
        <taxon>Actinomycetes</taxon>
        <taxon>Pseudonocardiales</taxon>
        <taxon>Pseudonocardiaceae</taxon>
        <taxon>Amycolatopsis</taxon>
    </lineage>
</organism>
<evidence type="ECO:0000313" key="2">
    <source>
        <dbReference type="Proteomes" id="UP000199137"/>
    </source>
</evidence>
<protein>
    <submittedName>
        <fullName evidence="1">Uncharacterized protein</fullName>
    </submittedName>
</protein>
<reference evidence="1 2" key="1">
    <citation type="submission" date="2016-10" db="EMBL/GenBank/DDBJ databases">
        <authorList>
            <person name="de Groot N.N."/>
        </authorList>
    </citation>
    <scope>NUCLEOTIDE SEQUENCE [LARGE SCALE GENOMIC DNA]</scope>
    <source>
        <strain evidence="1 2">DSM 44637</strain>
    </source>
</reference>
<name>A0A1I5XHW3_9PSEU</name>